<dbReference type="InterPro" id="IPR019775">
    <property type="entry name" value="WD40_repeat_CS"/>
</dbReference>
<organism evidence="5 6">
    <name type="scientific">Parnassius apollo</name>
    <name type="common">Apollo butterfly</name>
    <name type="synonym">Papilio apollo</name>
    <dbReference type="NCBI Taxonomy" id="110799"/>
    <lineage>
        <taxon>Eukaryota</taxon>
        <taxon>Metazoa</taxon>
        <taxon>Ecdysozoa</taxon>
        <taxon>Arthropoda</taxon>
        <taxon>Hexapoda</taxon>
        <taxon>Insecta</taxon>
        <taxon>Pterygota</taxon>
        <taxon>Neoptera</taxon>
        <taxon>Endopterygota</taxon>
        <taxon>Lepidoptera</taxon>
        <taxon>Glossata</taxon>
        <taxon>Ditrysia</taxon>
        <taxon>Papilionoidea</taxon>
        <taxon>Papilionidae</taxon>
        <taxon>Parnassiinae</taxon>
        <taxon>Parnassini</taxon>
        <taxon>Parnassius</taxon>
        <taxon>Parnassius</taxon>
    </lineage>
</organism>
<accession>A0A8S3W100</accession>
<reference evidence="5" key="1">
    <citation type="submission" date="2021-04" db="EMBL/GenBank/DDBJ databases">
        <authorList>
            <person name="Tunstrom K."/>
        </authorList>
    </citation>
    <scope>NUCLEOTIDE SEQUENCE</scope>
</reference>
<dbReference type="PROSITE" id="PS00678">
    <property type="entry name" value="WD_REPEATS_1"/>
    <property type="match status" value="1"/>
</dbReference>
<keyword evidence="1" id="KW-0833">Ubl conjugation pathway</keyword>
<feature type="compositionally biased region" description="Polar residues" evidence="4">
    <location>
        <begin position="559"/>
        <end position="574"/>
    </location>
</feature>
<protein>
    <submittedName>
        <fullName evidence="5">(apollo) hypothetical protein</fullName>
    </submittedName>
</protein>
<dbReference type="GO" id="GO:0043161">
    <property type="term" value="P:proteasome-mediated ubiquitin-dependent protein catabolic process"/>
    <property type="evidence" value="ECO:0007669"/>
    <property type="project" value="TreeGrafter"/>
</dbReference>
<dbReference type="PANTHER" id="PTHR22852">
    <property type="entry name" value="LETHAL 2 DENTICLELESS PROTEIN RETINOIC ACID-REGULATED NUCLEAR MATRIX-ASSOCIATED PROTEIN"/>
    <property type="match status" value="1"/>
</dbReference>
<feature type="repeat" description="WD" evidence="3">
    <location>
        <begin position="321"/>
        <end position="351"/>
    </location>
</feature>
<dbReference type="InterPro" id="IPR001680">
    <property type="entry name" value="WD40_rpt"/>
</dbReference>
<name>A0A8S3W100_PARAO</name>
<dbReference type="Proteomes" id="UP000691718">
    <property type="component" value="Unassembled WGS sequence"/>
</dbReference>
<evidence type="ECO:0000256" key="3">
    <source>
        <dbReference type="PROSITE-ProRule" id="PRU00221"/>
    </source>
</evidence>
<sequence>MNDVQSIIDRQLGIFCHFNYDNILKRLVVNSEESFYGLQSSALAANFEQDPPIFACRFSDAAGYEHILALANEDGRVAIQNTSNMKAAGALEGFQCHNNAVFDLAWMPSHMNFVTVSGDHTAILWDVAEGAPKRILVFSNHTRSVKTAVFPPTNPSVFATGARDGHILLWDIRASNQPEVVLKPDNCLMNCHSSFSPKTPSSHGKRPRLDNHRAISITGLVFQDDLTLISCGECDGNIKVWDLRKNYNIYKREPLPKHSIPYCGSSAKNGYTNLIIDDARVRLYASCMDNVIYCFNISTYSAVPEQRYIGHENSTFYIKTSLSPDSMYLVSGSSDKNAYIWNVKYSEPIVKLAGHWAEVTCAAWCQKGDTKIVTCSDDARHKIWRIGREFAEKDIELKGKAEVVPRTDITSLPKWGALDKTPNSLKRKLVTTPGSYSAKRLRSQENNSIRRTKRCLTDLMNSSKPIETDEAEVLVKRLKLDVPSIPENEDPKLLAAGLKRHQHSTEKTPPGKKMCLFESDPSSSITADWGYIPPKASTSFMTPTKNYEKKHCKLLSPKSPKTISPASLPFQSPMKTPPSKVRIISFSTPTKDLPNFVLNGEAPHLRLMSPMKKKQDTTNWLTLIVKEKKGKEVSDKASPSVPLSPKENIPTRRNSNAEKTPKSSSKTKTLLKYFNIATKDKKM</sequence>
<comment type="pathway">
    <text evidence="2">Protein modification.</text>
</comment>
<feature type="repeat" description="WD" evidence="3">
    <location>
        <begin position="138"/>
        <end position="180"/>
    </location>
</feature>
<feature type="repeat" description="WD" evidence="3">
    <location>
        <begin position="94"/>
        <end position="135"/>
    </location>
</feature>
<dbReference type="Pfam" id="PF00400">
    <property type="entry name" value="WD40"/>
    <property type="match status" value="5"/>
</dbReference>
<dbReference type="SMART" id="SM00320">
    <property type="entry name" value="WD40"/>
    <property type="match status" value="5"/>
</dbReference>
<evidence type="ECO:0000313" key="6">
    <source>
        <dbReference type="Proteomes" id="UP000691718"/>
    </source>
</evidence>
<dbReference type="GO" id="GO:0005634">
    <property type="term" value="C:nucleus"/>
    <property type="evidence" value="ECO:0007669"/>
    <property type="project" value="TreeGrafter"/>
</dbReference>
<keyword evidence="3" id="KW-0853">WD repeat</keyword>
<gene>
    <name evidence="5" type="ORF">PAPOLLO_LOCUS811</name>
</gene>
<proteinExistence type="predicted"/>
<feature type="repeat" description="WD" evidence="3">
    <location>
        <begin position="217"/>
        <end position="251"/>
    </location>
</feature>
<dbReference type="GO" id="GO:0007095">
    <property type="term" value="P:mitotic G2 DNA damage checkpoint signaling"/>
    <property type="evidence" value="ECO:0007669"/>
    <property type="project" value="TreeGrafter"/>
</dbReference>
<dbReference type="GO" id="GO:0030674">
    <property type="term" value="F:protein-macromolecule adaptor activity"/>
    <property type="evidence" value="ECO:0007669"/>
    <property type="project" value="TreeGrafter"/>
</dbReference>
<feature type="region of interest" description="Disordered" evidence="4">
    <location>
        <begin position="555"/>
        <end position="578"/>
    </location>
</feature>
<evidence type="ECO:0000256" key="1">
    <source>
        <dbReference type="ARBA" id="ARBA00022786"/>
    </source>
</evidence>
<dbReference type="PROSITE" id="PS50082">
    <property type="entry name" value="WD_REPEATS_2"/>
    <property type="match status" value="4"/>
</dbReference>
<evidence type="ECO:0000256" key="4">
    <source>
        <dbReference type="SAM" id="MobiDB-lite"/>
    </source>
</evidence>
<dbReference type="InterPro" id="IPR051865">
    <property type="entry name" value="WD-repeat_CDT2_adapter"/>
</dbReference>
<evidence type="ECO:0000313" key="5">
    <source>
        <dbReference type="EMBL" id="CAG4934383.1"/>
    </source>
</evidence>
<comment type="caution">
    <text evidence="5">The sequence shown here is derived from an EMBL/GenBank/DDBJ whole genome shotgun (WGS) entry which is preliminary data.</text>
</comment>
<dbReference type="AlphaFoldDB" id="A0A8S3W100"/>
<dbReference type="PANTHER" id="PTHR22852:SF0">
    <property type="entry name" value="DENTICLELESS PROTEIN HOMOLOG"/>
    <property type="match status" value="1"/>
</dbReference>
<keyword evidence="6" id="KW-1185">Reference proteome</keyword>
<feature type="compositionally biased region" description="Low complexity" evidence="4">
    <location>
        <begin position="662"/>
        <end position="671"/>
    </location>
</feature>
<dbReference type="OrthoDB" id="2096344at2759"/>
<feature type="region of interest" description="Disordered" evidence="4">
    <location>
        <begin position="629"/>
        <end position="671"/>
    </location>
</feature>
<dbReference type="PROSITE" id="PS50294">
    <property type="entry name" value="WD_REPEATS_REGION"/>
    <property type="match status" value="2"/>
</dbReference>
<evidence type="ECO:0000256" key="2">
    <source>
        <dbReference type="ARBA" id="ARBA00043952"/>
    </source>
</evidence>
<dbReference type="EMBL" id="CAJQZP010000040">
    <property type="protein sequence ID" value="CAG4934383.1"/>
    <property type="molecule type" value="Genomic_DNA"/>
</dbReference>